<proteinExistence type="predicted"/>
<reference evidence="1 2" key="1">
    <citation type="submission" date="2024-06" db="EMBL/GenBank/DDBJ databases">
        <title>The Natural Products Discovery Center: Release of the First 8490 Sequenced Strains for Exploring Actinobacteria Biosynthetic Diversity.</title>
        <authorList>
            <person name="Kalkreuter E."/>
            <person name="Kautsar S.A."/>
            <person name="Yang D."/>
            <person name="Bader C.D."/>
            <person name="Teijaro C.N."/>
            <person name="Fluegel L."/>
            <person name="Davis C.M."/>
            <person name="Simpson J.R."/>
            <person name="Lauterbach L."/>
            <person name="Steele A.D."/>
            <person name="Gui C."/>
            <person name="Meng S."/>
            <person name="Li G."/>
            <person name="Viehrig K."/>
            <person name="Ye F."/>
            <person name="Su P."/>
            <person name="Kiefer A.F."/>
            <person name="Nichols A."/>
            <person name="Cepeda A.J."/>
            <person name="Yan W."/>
            <person name="Fan B."/>
            <person name="Jiang Y."/>
            <person name="Adhikari A."/>
            <person name="Zheng C.-J."/>
            <person name="Schuster L."/>
            <person name="Cowan T.M."/>
            <person name="Smanski M.J."/>
            <person name="Chevrette M.G."/>
            <person name="De Carvalho L.P.S."/>
            <person name="Shen B."/>
        </authorList>
    </citation>
    <scope>NUCLEOTIDE SEQUENCE [LARGE SCALE GENOMIC DNA]</scope>
    <source>
        <strain evidence="1 2">NPDC000634</strain>
    </source>
</reference>
<accession>A0ABV1WES2</accession>
<keyword evidence="2" id="KW-1185">Reference proteome</keyword>
<evidence type="ECO:0000313" key="2">
    <source>
        <dbReference type="Proteomes" id="UP001458415"/>
    </source>
</evidence>
<protein>
    <submittedName>
        <fullName evidence="1">ATPase</fullName>
    </submittedName>
</protein>
<dbReference type="EMBL" id="JBEPCU010001120">
    <property type="protein sequence ID" value="MER6982709.1"/>
    <property type="molecule type" value="Genomic_DNA"/>
</dbReference>
<sequence length="163" mass="17099">DHDARATWFAIADQAGTVAEHRHGYGAVCDAMVLLHHGDADAALERVAPTPDEVWKWVSWIWLHWYVALRAEAAVLAGHPDARDRIEAARATVGGNPVAIAQLDRAEALLDGDVTRQLAAAAAFDAAGCRYQSARTLLLAGEGHAAVGTAALADLGLAPVPVG</sequence>
<gene>
    <name evidence="1" type="ORF">ABT317_38565</name>
</gene>
<evidence type="ECO:0000313" key="1">
    <source>
        <dbReference type="EMBL" id="MER6982709.1"/>
    </source>
</evidence>
<organism evidence="1 2">
    <name type="scientific">Streptomyces carpinensis</name>
    <dbReference type="NCBI Taxonomy" id="66369"/>
    <lineage>
        <taxon>Bacteria</taxon>
        <taxon>Bacillati</taxon>
        <taxon>Actinomycetota</taxon>
        <taxon>Actinomycetes</taxon>
        <taxon>Kitasatosporales</taxon>
        <taxon>Streptomycetaceae</taxon>
        <taxon>Streptomyces</taxon>
    </lineage>
</organism>
<feature type="non-terminal residue" evidence="1">
    <location>
        <position position="1"/>
    </location>
</feature>
<name>A0ABV1WES2_9ACTN</name>
<comment type="caution">
    <text evidence="1">The sequence shown here is derived from an EMBL/GenBank/DDBJ whole genome shotgun (WGS) entry which is preliminary data.</text>
</comment>
<dbReference type="Proteomes" id="UP001458415">
    <property type="component" value="Unassembled WGS sequence"/>
</dbReference>